<organism evidence="1 2">
    <name type="scientific">Plakobranchus ocellatus</name>
    <dbReference type="NCBI Taxonomy" id="259542"/>
    <lineage>
        <taxon>Eukaryota</taxon>
        <taxon>Metazoa</taxon>
        <taxon>Spiralia</taxon>
        <taxon>Lophotrochozoa</taxon>
        <taxon>Mollusca</taxon>
        <taxon>Gastropoda</taxon>
        <taxon>Heterobranchia</taxon>
        <taxon>Euthyneura</taxon>
        <taxon>Panpulmonata</taxon>
        <taxon>Sacoglossa</taxon>
        <taxon>Placobranchoidea</taxon>
        <taxon>Plakobranchidae</taxon>
        <taxon>Plakobranchus</taxon>
    </lineage>
</organism>
<proteinExistence type="predicted"/>
<accession>A0AAV3ZRE3</accession>
<evidence type="ECO:0000313" key="1">
    <source>
        <dbReference type="EMBL" id="GFN97164.1"/>
    </source>
</evidence>
<evidence type="ECO:0000313" key="2">
    <source>
        <dbReference type="Proteomes" id="UP000735302"/>
    </source>
</evidence>
<protein>
    <submittedName>
        <fullName evidence="1">Uncharacterized protein</fullName>
    </submittedName>
</protein>
<sequence>MRKKCGKVKNCGRKFANGAQGIIGSTVIAAGRKRRPRQVVAYGLPLVQDKVASLFPPGFCLLFPLPFLRYRPVYFSFCCPLFLSLPMWSLGKNRPIVLCVS</sequence>
<reference evidence="1 2" key="1">
    <citation type="journal article" date="2021" name="Elife">
        <title>Chloroplast acquisition without the gene transfer in kleptoplastic sea slugs, Plakobranchus ocellatus.</title>
        <authorList>
            <person name="Maeda T."/>
            <person name="Takahashi S."/>
            <person name="Yoshida T."/>
            <person name="Shimamura S."/>
            <person name="Takaki Y."/>
            <person name="Nagai Y."/>
            <person name="Toyoda A."/>
            <person name="Suzuki Y."/>
            <person name="Arimoto A."/>
            <person name="Ishii H."/>
            <person name="Satoh N."/>
            <person name="Nishiyama T."/>
            <person name="Hasebe M."/>
            <person name="Maruyama T."/>
            <person name="Minagawa J."/>
            <person name="Obokata J."/>
            <person name="Shigenobu S."/>
        </authorList>
    </citation>
    <scope>NUCLEOTIDE SEQUENCE [LARGE SCALE GENOMIC DNA]</scope>
</reference>
<keyword evidence="2" id="KW-1185">Reference proteome</keyword>
<comment type="caution">
    <text evidence="1">The sequence shown here is derived from an EMBL/GenBank/DDBJ whole genome shotgun (WGS) entry which is preliminary data.</text>
</comment>
<dbReference type="Proteomes" id="UP000735302">
    <property type="component" value="Unassembled WGS sequence"/>
</dbReference>
<gene>
    <name evidence="1" type="ORF">PoB_002367000</name>
</gene>
<name>A0AAV3ZRE3_9GAST</name>
<dbReference type="AlphaFoldDB" id="A0AAV3ZRE3"/>
<dbReference type="EMBL" id="BLXT01002730">
    <property type="protein sequence ID" value="GFN97164.1"/>
    <property type="molecule type" value="Genomic_DNA"/>
</dbReference>